<name>A0ABV4J3P8_9ACTN</name>
<reference evidence="1 2" key="1">
    <citation type="journal article" date="2021" name="Res Sq">
        <title>Streptomyces Pimoensis sp. nov., Isolated From the Taklimakan Desert in Xinjiang, China.</title>
        <authorList>
            <person name="Zhang P."/>
            <person name="Luo X."/>
            <person name="Luo X."/>
            <person name="Liu Z."/>
            <person name="Xia Z."/>
            <person name="Wan C."/>
            <person name="zhang L."/>
        </authorList>
    </citation>
    <scope>NUCLEOTIDE SEQUENCE [LARGE SCALE GENOMIC DNA]</scope>
    <source>
        <strain evidence="1 2">TRM75549</strain>
    </source>
</reference>
<gene>
    <name evidence="1" type="ORF">KYY02_19705</name>
</gene>
<proteinExistence type="predicted"/>
<keyword evidence="2" id="KW-1185">Reference proteome</keyword>
<protein>
    <submittedName>
        <fullName evidence="1">Uncharacterized protein</fullName>
    </submittedName>
</protein>
<organism evidence="1 2">
    <name type="scientific">Streptomyces pimonensis</name>
    <dbReference type="NCBI Taxonomy" id="2860288"/>
    <lineage>
        <taxon>Bacteria</taxon>
        <taxon>Bacillati</taxon>
        <taxon>Actinomycetota</taxon>
        <taxon>Actinomycetes</taxon>
        <taxon>Kitasatosporales</taxon>
        <taxon>Streptomycetaceae</taxon>
        <taxon>Streptomyces</taxon>
    </lineage>
</organism>
<sequence>MKNYALTWTDTTGTPRASAVAYDQPSADERRGELEDAGCTDVEIVPVQPGQLPEPRT</sequence>
<evidence type="ECO:0000313" key="1">
    <source>
        <dbReference type="EMBL" id="MEZ3180834.1"/>
    </source>
</evidence>
<accession>A0ABV4J3P8</accession>
<dbReference type="EMBL" id="JAHWZY010000019">
    <property type="protein sequence ID" value="MEZ3180834.1"/>
    <property type="molecule type" value="Genomic_DNA"/>
</dbReference>
<dbReference type="Proteomes" id="UP001567537">
    <property type="component" value="Unassembled WGS sequence"/>
</dbReference>
<dbReference type="RefSeq" id="WP_371239790.1">
    <property type="nucleotide sequence ID" value="NZ_JAHWZY010000019.1"/>
</dbReference>
<evidence type="ECO:0000313" key="2">
    <source>
        <dbReference type="Proteomes" id="UP001567537"/>
    </source>
</evidence>
<comment type="caution">
    <text evidence="1">The sequence shown here is derived from an EMBL/GenBank/DDBJ whole genome shotgun (WGS) entry which is preliminary data.</text>
</comment>